<reference evidence="4" key="1">
    <citation type="submission" date="2020-02" db="EMBL/GenBank/DDBJ databases">
        <authorList>
            <person name="Meier V. D."/>
        </authorList>
    </citation>
    <scope>NUCLEOTIDE SEQUENCE</scope>
    <source>
        <strain evidence="4">AVDCRST_MAG19</strain>
    </source>
</reference>
<dbReference type="SUPFAM" id="SSF54909">
    <property type="entry name" value="Dimeric alpha+beta barrel"/>
    <property type="match status" value="1"/>
</dbReference>
<dbReference type="AlphaFoldDB" id="A0A6J4UTQ3"/>
<dbReference type="GO" id="GO:0020037">
    <property type="term" value="F:heme binding"/>
    <property type="evidence" value="ECO:0007669"/>
    <property type="project" value="InterPro"/>
</dbReference>
<dbReference type="InterPro" id="IPR010644">
    <property type="entry name" value="ChdC/CLD"/>
</dbReference>
<evidence type="ECO:0000256" key="2">
    <source>
        <dbReference type="ARBA" id="ARBA00022723"/>
    </source>
</evidence>
<organism evidence="4">
    <name type="scientific">uncultured Thermomicrobiales bacterium</name>
    <dbReference type="NCBI Taxonomy" id="1645740"/>
    <lineage>
        <taxon>Bacteria</taxon>
        <taxon>Pseudomonadati</taxon>
        <taxon>Thermomicrobiota</taxon>
        <taxon>Thermomicrobia</taxon>
        <taxon>Thermomicrobiales</taxon>
        <taxon>environmental samples</taxon>
    </lineage>
</organism>
<evidence type="ECO:0000313" key="4">
    <source>
        <dbReference type="EMBL" id="CAA9558063.1"/>
    </source>
</evidence>
<dbReference type="InterPro" id="IPR011008">
    <property type="entry name" value="Dimeric_a/b-barrel"/>
</dbReference>
<keyword evidence="1" id="KW-0349">Heme</keyword>
<protein>
    <submittedName>
        <fullName evidence="4">Coproheme decarboxylase HemQ (No EC)</fullName>
    </submittedName>
</protein>
<dbReference type="Gene3D" id="3.30.70.1030">
    <property type="entry name" value="Apc35880, domain 1"/>
    <property type="match status" value="2"/>
</dbReference>
<accession>A0A6J4UTQ3</accession>
<keyword evidence="3" id="KW-0408">Iron</keyword>
<gene>
    <name evidence="4" type="ORF">AVDCRST_MAG19-1394</name>
</gene>
<keyword evidence="2" id="KW-0479">Metal-binding</keyword>
<dbReference type="GO" id="GO:0016491">
    <property type="term" value="F:oxidoreductase activity"/>
    <property type="evidence" value="ECO:0007669"/>
    <property type="project" value="InterPro"/>
</dbReference>
<dbReference type="PANTHER" id="PTHR36843">
    <property type="entry name" value="HEME-DEPENDENT PEROXIDASE YWFI-RELATED"/>
    <property type="match status" value="1"/>
</dbReference>
<sequence length="245" mass="27738">MSGGMELQPGRRQYVKFTFFRVAPEWRRLDEIEREAQIAEFRDVVGVWRGPTMVRCYSTIGTRGDVDFMIWQVSYELDDVQRMASELLGTRLGGWLTTPFSYLSMTKHSTYVERYAGPDGDRATRLSLAPGDKKYLFVYPLTKVREWYGLGPAERQEAMNQHMAIGATYSSVKINTTYSFGLDDQEFVLAFETDEPGDFLDLVQELRPSLSSAYTLTDVPIFTCAATTAEGMLRALAASREAVPI</sequence>
<dbReference type="EMBL" id="CADCWL010000061">
    <property type="protein sequence ID" value="CAA9558063.1"/>
    <property type="molecule type" value="Genomic_DNA"/>
</dbReference>
<dbReference type="GO" id="GO:0046872">
    <property type="term" value="F:metal ion binding"/>
    <property type="evidence" value="ECO:0007669"/>
    <property type="project" value="UniProtKB-KW"/>
</dbReference>
<dbReference type="Pfam" id="PF06778">
    <property type="entry name" value="Chlor_dismutase"/>
    <property type="match status" value="1"/>
</dbReference>
<evidence type="ECO:0000256" key="1">
    <source>
        <dbReference type="ARBA" id="ARBA00022617"/>
    </source>
</evidence>
<name>A0A6J4UTQ3_9BACT</name>
<evidence type="ECO:0000256" key="3">
    <source>
        <dbReference type="ARBA" id="ARBA00023004"/>
    </source>
</evidence>
<proteinExistence type="predicted"/>
<dbReference type="PANTHER" id="PTHR36843:SF1">
    <property type="entry name" value="COPROHEME DECARBOXYLASE"/>
    <property type="match status" value="1"/>
</dbReference>